<evidence type="ECO:0000313" key="3">
    <source>
        <dbReference type="Proteomes" id="UP001597474"/>
    </source>
</evidence>
<organism evidence="2 3">
    <name type="scientific">Sulfitobacter aestuarii</name>
    <dbReference type="NCBI Taxonomy" id="2161676"/>
    <lineage>
        <taxon>Bacteria</taxon>
        <taxon>Pseudomonadati</taxon>
        <taxon>Pseudomonadota</taxon>
        <taxon>Alphaproteobacteria</taxon>
        <taxon>Rhodobacterales</taxon>
        <taxon>Roseobacteraceae</taxon>
        <taxon>Sulfitobacter</taxon>
    </lineage>
</organism>
<proteinExistence type="predicted"/>
<accession>A0ABW5U3S9</accession>
<name>A0ABW5U3S9_9RHOB</name>
<dbReference type="Gene3D" id="3.40.630.30">
    <property type="match status" value="1"/>
</dbReference>
<dbReference type="EMBL" id="JBHUMP010000011">
    <property type="protein sequence ID" value="MFD2740551.1"/>
    <property type="molecule type" value="Genomic_DNA"/>
</dbReference>
<reference evidence="3" key="1">
    <citation type="journal article" date="2019" name="Int. J. Syst. Evol. Microbiol.">
        <title>The Global Catalogue of Microorganisms (GCM) 10K type strain sequencing project: providing services to taxonomists for standard genome sequencing and annotation.</title>
        <authorList>
            <consortium name="The Broad Institute Genomics Platform"/>
            <consortium name="The Broad Institute Genome Sequencing Center for Infectious Disease"/>
            <person name="Wu L."/>
            <person name="Ma J."/>
        </authorList>
    </citation>
    <scope>NUCLEOTIDE SEQUENCE [LARGE SCALE GENOMIC DNA]</scope>
    <source>
        <strain evidence="3">TISTR 2562</strain>
    </source>
</reference>
<comment type="caution">
    <text evidence="2">The sequence shown here is derived from an EMBL/GenBank/DDBJ whole genome shotgun (WGS) entry which is preliminary data.</text>
</comment>
<evidence type="ECO:0000259" key="1">
    <source>
        <dbReference type="PROSITE" id="PS51186"/>
    </source>
</evidence>
<dbReference type="EC" id="2.3.-.-" evidence="2"/>
<dbReference type="InterPro" id="IPR000182">
    <property type="entry name" value="GNAT_dom"/>
</dbReference>
<evidence type="ECO:0000313" key="2">
    <source>
        <dbReference type="EMBL" id="MFD2740551.1"/>
    </source>
</evidence>
<dbReference type="PANTHER" id="PTHR43441:SF2">
    <property type="entry name" value="FAMILY ACETYLTRANSFERASE, PUTATIVE (AFU_ORTHOLOGUE AFUA_7G00850)-RELATED"/>
    <property type="match status" value="1"/>
</dbReference>
<dbReference type="SUPFAM" id="SSF55729">
    <property type="entry name" value="Acyl-CoA N-acyltransferases (Nat)"/>
    <property type="match status" value="1"/>
</dbReference>
<dbReference type="InterPro" id="IPR016181">
    <property type="entry name" value="Acyl_CoA_acyltransferase"/>
</dbReference>
<dbReference type="RefSeq" id="WP_386375086.1">
    <property type="nucleotide sequence ID" value="NZ_JBHUMP010000011.1"/>
</dbReference>
<keyword evidence="2" id="KW-0808">Transferase</keyword>
<gene>
    <name evidence="2" type="ORF">ACFSUD_13265</name>
</gene>
<keyword evidence="2" id="KW-0012">Acyltransferase</keyword>
<dbReference type="Pfam" id="PF13302">
    <property type="entry name" value="Acetyltransf_3"/>
    <property type="match status" value="1"/>
</dbReference>
<feature type="domain" description="N-acetyltransferase" evidence="1">
    <location>
        <begin position="9"/>
        <end position="175"/>
    </location>
</feature>
<dbReference type="InterPro" id="IPR051908">
    <property type="entry name" value="Ribosomal_N-acetyltransferase"/>
</dbReference>
<sequence>MSTKTSSPFTWRPLGLEDISKIADWFWDFEDVALFDRGLPVPVNIDAMRESWRSSLDHAQTPRAFWFIAEDANETPAGIAGLEAVNYIHGDAIVPAFVAEPFRKKGLATAMSVALIELAFQQLRLHRLTTYYRDGNTATLNALQTIGFTEEGRFREGWFVGGTRRDVVIVGLLASEWAGRRDRVLAKLPETCRAICCLQGGNAARA</sequence>
<protein>
    <submittedName>
        <fullName evidence="2">GNAT family N-acetyltransferase</fullName>
        <ecNumber evidence="2">2.3.-.-</ecNumber>
    </submittedName>
</protein>
<dbReference type="Proteomes" id="UP001597474">
    <property type="component" value="Unassembled WGS sequence"/>
</dbReference>
<dbReference type="GO" id="GO:0016746">
    <property type="term" value="F:acyltransferase activity"/>
    <property type="evidence" value="ECO:0007669"/>
    <property type="project" value="UniProtKB-KW"/>
</dbReference>
<keyword evidence="3" id="KW-1185">Reference proteome</keyword>
<dbReference type="PANTHER" id="PTHR43441">
    <property type="entry name" value="RIBOSOMAL-PROTEIN-SERINE ACETYLTRANSFERASE"/>
    <property type="match status" value="1"/>
</dbReference>
<dbReference type="PROSITE" id="PS51186">
    <property type="entry name" value="GNAT"/>
    <property type="match status" value="1"/>
</dbReference>